<keyword evidence="1" id="KW-0805">Transcription regulation</keyword>
<organism evidence="7 8">
    <name type="scientific">Paraburkholderia phytofirmans (strain DSM 17436 / LMG 22146 / PsJN)</name>
    <name type="common">Burkholderia phytofirmans</name>
    <dbReference type="NCBI Taxonomy" id="398527"/>
    <lineage>
        <taxon>Bacteria</taxon>
        <taxon>Pseudomonadati</taxon>
        <taxon>Pseudomonadota</taxon>
        <taxon>Betaproteobacteria</taxon>
        <taxon>Burkholderiales</taxon>
        <taxon>Burkholderiaceae</taxon>
        <taxon>Paraburkholderia</taxon>
    </lineage>
</organism>
<evidence type="ECO:0000256" key="4">
    <source>
        <dbReference type="PROSITE-ProRule" id="PRU00335"/>
    </source>
</evidence>
<dbReference type="InterPro" id="IPR009057">
    <property type="entry name" value="Homeodomain-like_sf"/>
</dbReference>
<dbReference type="GO" id="GO:0000976">
    <property type="term" value="F:transcription cis-regulatory region binding"/>
    <property type="evidence" value="ECO:0007669"/>
    <property type="project" value="TreeGrafter"/>
</dbReference>
<protein>
    <submittedName>
        <fullName evidence="7">Transcriptional regulator, TetR family</fullName>
    </submittedName>
</protein>
<feature type="DNA-binding region" description="H-T-H motif" evidence="4">
    <location>
        <begin position="48"/>
        <end position="67"/>
    </location>
</feature>
<evidence type="ECO:0000313" key="7">
    <source>
        <dbReference type="EMBL" id="ACD14519.1"/>
    </source>
</evidence>
<evidence type="ECO:0000256" key="3">
    <source>
        <dbReference type="ARBA" id="ARBA00023163"/>
    </source>
</evidence>
<feature type="compositionally biased region" description="Polar residues" evidence="5">
    <location>
        <begin position="1"/>
        <end position="11"/>
    </location>
</feature>
<dbReference type="HOGENOM" id="CLU_069356_18_2_4"/>
<dbReference type="PROSITE" id="PS50977">
    <property type="entry name" value="HTH_TETR_2"/>
    <property type="match status" value="1"/>
</dbReference>
<gene>
    <name evidence="7" type="ordered locus">Bphyt_0069</name>
</gene>
<dbReference type="eggNOG" id="COG1309">
    <property type="taxonomic scope" value="Bacteria"/>
</dbReference>
<dbReference type="Gene3D" id="1.10.357.10">
    <property type="entry name" value="Tetracycline Repressor, domain 2"/>
    <property type="match status" value="1"/>
</dbReference>
<dbReference type="EMBL" id="CP001052">
    <property type="protein sequence ID" value="ACD14519.1"/>
    <property type="molecule type" value="Genomic_DNA"/>
</dbReference>
<dbReference type="KEGG" id="bpy:Bphyt_0069"/>
<name>B2SZE0_PARPJ</name>
<dbReference type="PRINTS" id="PR00455">
    <property type="entry name" value="HTHTETR"/>
</dbReference>
<dbReference type="InterPro" id="IPR001647">
    <property type="entry name" value="HTH_TetR"/>
</dbReference>
<reference evidence="7 8" key="1">
    <citation type="journal article" date="2011" name="J. Bacteriol.">
        <title>Complete genome sequence of the plant growth-promoting endophyte Burkholderia phytofirmans strain PsJN.</title>
        <authorList>
            <person name="Weilharter A."/>
            <person name="Mitter B."/>
            <person name="Shin M.V."/>
            <person name="Chain P.S."/>
            <person name="Nowak J."/>
            <person name="Sessitsch A."/>
        </authorList>
    </citation>
    <scope>NUCLEOTIDE SEQUENCE [LARGE SCALE GENOMIC DNA]</scope>
    <source>
        <strain evidence="8">DSM 17436 / LMG 22146 / PsJN</strain>
    </source>
</reference>
<evidence type="ECO:0000256" key="2">
    <source>
        <dbReference type="ARBA" id="ARBA00023125"/>
    </source>
</evidence>
<dbReference type="GO" id="GO:0003700">
    <property type="term" value="F:DNA-binding transcription factor activity"/>
    <property type="evidence" value="ECO:0007669"/>
    <property type="project" value="TreeGrafter"/>
</dbReference>
<feature type="domain" description="HTH tetR-type" evidence="6">
    <location>
        <begin position="25"/>
        <end position="85"/>
    </location>
</feature>
<dbReference type="OrthoDB" id="5816932at2"/>
<evidence type="ECO:0000313" key="8">
    <source>
        <dbReference type="Proteomes" id="UP000001739"/>
    </source>
</evidence>
<evidence type="ECO:0000256" key="5">
    <source>
        <dbReference type="SAM" id="MobiDB-lite"/>
    </source>
</evidence>
<accession>B2SZE0</accession>
<dbReference type="PANTHER" id="PTHR30055:SF234">
    <property type="entry name" value="HTH-TYPE TRANSCRIPTIONAL REGULATOR BETI"/>
    <property type="match status" value="1"/>
</dbReference>
<dbReference type="InterPro" id="IPR050109">
    <property type="entry name" value="HTH-type_TetR-like_transc_reg"/>
</dbReference>
<dbReference type="AlphaFoldDB" id="B2SZE0"/>
<sequence length="219" mass="24681">MSTREQQNSRPSLAHVRRSHASRSEETQRKILDAALRVIQAHGLQKATMTEIAREAGVSAGALQHHYGSKDILITRIIDLIFEESKPDGDIWPSVTLPVRQRAYAFVERAWQSIYGTERYLASWHLHFGVHASEALRVRLNEVRLEWDKEMTTRFLLSFPELEACIPDPTGFARLVFSSLRGIAFLAWFGDASDKNLDQLNALAESISRVATGHTDEGA</sequence>
<keyword evidence="3" id="KW-0804">Transcription</keyword>
<dbReference type="Proteomes" id="UP000001739">
    <property type="component" value="Chromosome 1"/>
</dbReference>
<proteinExistence type="predicted"/>
<dbReference type="Pfam" id="PF00440">
    <property type="entry name" value="TetR_N"/>
    <property type="match status" value="1"/>
</dbReference>
<feature type="region of interest" description="Disordered" evidence="5">
    <location>
        <begin position="1"/>
        <end position="26"/>
    </location>
</feature>
<dbReference type="RefSeq" id="WP_012431178.1">
    <property type="nucleotide sequence ID" value="NC_010681.1"/>
</dbReference>
<keyword evidence="2 4" id="KW-0238">DNA-binding</keyword>
<evidence type="ECO:0000259" key="6">
    <source>
        <dbReference type="PROSITE" id="PS50977"/>
    </source>
</evidence>
<dbReference type="PANTHER" id="PTHR30055">
    <property type="entry name" value="HTH-TYPE TRANSCRIPTIONAL REGULATOR RUTR"/>
    <property type="match status" value="1"/>
</dbReference>
<evidence type="ECO:0000256" key="1">
    <source>
        <dbReference type="ARBA" id="ARBA00023015"/>
    </source>
</evidence>
<dbReference type="SUPFAM" id="SSF46689">
    <property type="entry name" value="Homeodomain-like"/>
    <property type="match status" value="1"/>
</dbReference>